<dbReference type="EMBL" id="CP030041">
    <property type="protein sequence ID" value="AWW31241.1"/>
    <property type="molecule type" value="Genomic_DNA"/>
</dbReference>
<reference evidence="1 2" key="1">
    <citation type="submission" date="2018-06" db="EMBL/GenBank/DDBJ databases">
        <title>Echinicola strongylocentroti sp. nov., isolated from a sea urchin Strongylocentrotus intermedius.</title>
        <authorList>
            <person name="Bae S.S."/>
        </authorList>
    </citation>
    <scope>NUCLEOTIDE SEQUENCE [LARGE SCALE GENOMIC DNA]</scope>
    <source>
        <strain evidence="1 2">MEBiC08714</strain>
    </source>
</reference>
<dbReference type="Proteomes" id="UP000248688">
    <property type="component" value="Chromosome"/>
</dbReference>
<accession>A0A2Z4IJD7</accession>
<dbReference type="RefSeq" id="WP_112784618.1">
    <property type="nucleotide sequence ID" value="NZ_CP030041.1"/>
</dbReference>
<evidence type="ECO:0000313" key="2">
    <source>
        <dbReference type="Proteomes" id="UP000248688"/>
    </source>
</evidence>
<dbReference type="OrthoDB" id="827931at2"/>
<sequence>MFFLNILNPSTGNKKPIITLPKTSLYRNGLHFFISAHYPVFTFDSDLLYIVFGGDPTIYIYNTVPPYSLSSQTPLNLLDYHYFKGSQAPLSRSEMISLYIKTGRILNIKKLNDYFVIAYFPGYDAVDLETSKGNKTPEEAKTFRQRMQRKYRSRITIFDSLGNRLNDIIPSGLEVSSMLMRNGDLWMKEKPDEDIELDYFKLYKVGLKIEKPPQ</sequence>
<keyword evidence="2" id="KW-1185">Reference proteome</keyword>
<dbReference type="KEGG" id="est:DN752_14530"/>
<evidence type="ECO:0000313" key="1">
    <source>
        <dbReference type="EMBL" id="AWW31241.1"/>
    </source>
</evidence>
<protein>
    <submittedName>
        <fullName evidence="1">Uncharacterized protein</fullName>
    </submittedName>
</protein>
<name>A0A2Z4IJD7_9BACT</name>
<proteinExistence type="predicted"/>
<gene>
    <name evidence="1" type="ORF">DN752_14530</name>
</gene>
<organism evidence="1 2">
    <name type="scientific">Echinicola strongylocentroti</name>
    <dbReference type="NCBI Taxonomy" id="1795355"/>
    <lineage>
        <taxon>Bacteria</taxon>
        <taxon>Pseudomonadati</taxon>
        <taxon>Bacteroidota</taxon>
        <taxon>Cytophagia</taxon>
        <taxon>Cytophagales</taxon>
        <taxon>Cyclobacteriaceae</taxon>
        <taxon>Echinicola</taxon>
    </lineage>
</organism>
<dbReference type="AlphaFoldDB" id="A0A2Z4IJD7"/>